<dbReference type="AlphaFoldDB" id="A0A1R4HEF5"/>
<dbReference type="RefSeq" id="WP_087144406.1">
    <property type="nucleotide sequence ID" value="NZ_FUKI01000133.1"/>
</dbReference>
<feature type="domain" description="C-type lectin" evidence="3">
    <location>
        <begin position="35"/>
        <end position="140"/>
    </location>
</feature>
<feature type="chain" id="PRO_5012210178" description="C-type lectin domain-containing protein" evidence="2">
    <location>
        <begin position="27"/>
        <end position="301"/>
    </location>
</feature>
<keyword evidence="2" id="KW-0732">Signal</keyword>
<dbReference type="PROSITE" id="PS50041">
    <property type="entry name" value="C_TYPE_LECTIN_2"/>
    <property type="match status" value="1"/>
</dbReference>
<feature type="region of interest" description="Disordered" evidence="1">
    <location>
        <begin position="279"/>
        <end position="301"/>
    </location>
</feature>
<protein>
    <recommendedName>
        <fullName evidence="3">C-type lectin domain-containing protein</fullName>
    </recommendedName>
</protein>
<sequence>MLNKLNKITLTLSVAALLPITMAVQADSSRIQWKSNKHFYQRFDQQVSWGTAQANCQAIGAHLITLTSGIERGFIYTEISNGNFWIGANDVPVDGRFTWVTGEKWVDEKWYWVGGGDYVYSNSNGFGLSSADSTRIYICEWSANNYIGLANVPDLNKNGSPEIAALYVDYITSKHTVKIRDPKTDKIINTLYFKAGFTLPPQGLVVLKDLNGNKVPEIGVLYTEFGQPSVGIKDAKNDKVYLNTLRFLDTNYSPKEISIYPDGNGNGYNDITVLGIRKPNNAPKAETRDSKTGKLLNDTQF</sequence>
<proteinExistence type="predicted"/>
<dbReference type="OrthoDB" id="2036155at2"/>
<dbReference type="EMBL" id="FUKI01000133">
    <property type="protein sequence ID" value="SJM94628.1"/>
    <property type="molecule type" value="Genomic_DNA"/>
</dbReference>
<name>A0A1R4HEF5_9GAMM</name>
<evidence type="ECO:0000256" key="1">
    <source>
        <dbReference type="SAM" id="MobiDB-lite"/>
    </source>
</evidence>
<gene>
    <name evidence="4" type="ORF">CRENPOLYSF1_560004</name>
</gene>
<dbReference type="CDD" id="cd00037">
    <property type="entry name" value="CLECT"/>
    <property type="match status" value="1"/>
</dbReference>
<evidence type="ECO:0000313" key="5">
    <source>
        <dbReference type="Proteomes" id="UP000195667"/>
    </source>
</evidence>
<dbReference type="InterPro" id="IPR001304">
    <property type="entry name" value="C-type_lectin-like"/>
</dbReference>
<feature type="signal peptide" evidence="2">
    <location>
        <begin position="1"/>
        <end position="26"/>
    </location>
</feature>
<evidence type="ECO:0000313" key="4">
    <source>
        <dbReference type="EMBL" id="SJM94628.1"/>
    </source>
</evidence>
<organism evidence="4 5">
    <name type="scientific">Crenothrix polyspora</name>
    <dbReference type="NCBI Taxonomy" id="360316"/>
    <lineage>
        <taxon>Bacteria</taxon>
        <taxon>Pseudomonadati</taxon>
        <taxon>Pseudomonadota</taxon>
        <taxon>Gammaproteobacteria</taxon>
        <taxon>Methylococcales</taxon>
        <taxon>Crenotrichaceae</taxon>
        <taxon>Crenothrix</taxon>
    </lineage>
</organism>
<accession>A0A1R4HEF5</accession>
<evidence type="ECO:0000259" key="3">
    <source>
        <dbReference type="PROSITE" id="PS50041"/>
    </source>
</evidence>
<keyword evidence="5" id="KW-1185">Reference proteome</keyword>
<evidence type="ECO:0000256" key="2">
    <source>
        <dbReference type="SAM" id="SignalP"/>
    </source>
</evidence>
<dbReference type="Proteomes" id="UP000195667">
    <property type="component" value="Unassembled WGS sequence"/>
</dbReference>
<dbReference type="SUPFAM" id="SSF56436">
    <property type="entry name" value="C-type lectin-like"/>
    <property type="match status" value="1"/>
</dbReference>
<dbReference type="InterPro" id="IPR016186">
    <property type="entry name" value="C-type_lectin-like/link_sf"/>
</dbReference>
<dbReference type="SMART" id="SM00034">
    <property type="entry name" value="CLECT"/>
    <property type="match status" value="1"/>
</dbReference>
<reference evidence="5" key="1">
    <citation type="submission" date="2017-02" db="EMBL/GenBank/DDBJ databases">
        <authorList>
            <person name="Daims H."/>
        </authorList>
    </citation>
    <scope>NUCLEOTIDE SEQUENCE [LARGE SCALE GENOMIC DNA]</scope>
</reference>
<dbReference type="InterPro" id="IPR016187">
    <property type="entry name" value="CTDL_fold"/>
</dbReference>
<dbReference type="Pfam" id="PF00059">
    <property type="entry name" value="Lectin_C"/>
    <property type="match status" value="1"/>
</dbReference>
<dbReference type="Gene3D" id="3.10.100.10">
    <property type="entry name" value="Mannose-Binding Protein A, subunit A"/>
    <property type="match status" value="1"/>
</dbReference>